<keyword evidence="5 7" id="KW-1133">Transmembrane helix</keyword>
<keyword evidence="3" id="KW-1003">Cell membrane</keyword>
<dbReference type="SUPFAM" id="SSF161098">
    <property type="entry name" value="MetI-like"/>
    <property type="match status" value="1"/>
</dbReference>
<dbReference type="InterPro" id="IPR035906">
    <property type="entry name" value="MetI-like_sf"/>
</dbReference>
<dbReference type="AlphaFoldDB" id="A0A6J7BAY2"/>
<dbReference type="CDD" id="cd06261">
    <property type="entry name" value="TM_PBP2"/>
    <property type="match status" value="1"/>
</dbReference>
<keyword evidence="4 7" id="KW-0812">Transmembrane</keyword>
<evidence type="ECO:0000256" key="1">
    <source>
        <dbReference type="ARBA" id="ARBA00004651"/>
    </source>
</evidence>
<protein>
    <submittedName>
        <fullName evidence="9">Unannotated protein</fullName>
    </submittedName>
</protein>
<dbReference type="PANTHER" id="PTHR43386:SF25">
    <property type="entry name" value="PEPTIDE ABC TRANSPORTER PERMEASE PROTEIN"/>
    <property type="match status" value="1"/>
</dbReference>
<feature type="transmembrane region" description="Helical" evidence="7">
    <location>
        <begin position="21"/>
        <end position="44"/>
    </location>
</feature>
<evidence type="ECO:0000259" key="8">
    <source>
        <dbReference type="PROSITE" id="PS50928"/>
    </source>
</evidence>
<comment type="subcellular location">
    <subcellularLocation>
        <location evidence="1">Cell membrane</location>
        <topology evidence="1">Multi-pass membrane protein</topology>
    </subcellularLocation>
</comment>
<feature type="domain" description="ABC transmembrane type-1" evidence="8">
    <location>
        <begin position="84"/>
        <end position="272"/>
    </location>
</feature>
<name>A0A6J7BAY2_9ZZZZ</name>
<dbReference type="GO" id="GO:0005886">
    <property type="term" value="C:plasma membrane"/>
    <property type="evidence" value="ECO:0007669"/>
    <property type="project" value="UniProtKB-SubCell"/>
</dbReference>
<gene>
    <name evidence="9" type="ORF">UFOPK3241_00667</name>
</gene>
<keyword evidence="6 7" id="KW-0472">Membrane</keyword>
<evidence type="ECO:0000256" key="2">
    <source>
        <dbReference type="ARBA" id="ARBA00022448"/>
    </source>
</evidence>
<feature type="transmembrane region" description="Helical" evidence="7">
    <location>
        <begin position="253"/>
        <end position="272"/>
    </location>
</feature>
<sequence length="288" mass="31209">MSENIKAPKIRAKKGRKKSRLPLIMGASITLIMVIIGLISIFWIPLDVNESDPSIRMLPIGTPGHLFGTDYLGRDVTSMLMTGVRTSVIIGACSAFLALFIGTMFGMLAASVSKLDEPIMRTADIFMAMPGIIFALVLASTIGAGYLTTIFALTSFFTPAFVRVTRASSMRVLAEDYISVARLYGRGKLFITFRHVLPNISSILIVQFTIYFAAGVLSEAGLSFLGVGINRPSVSLGMMLHEAVEQIGITDPLGVWPGLGIVILVIGLNLLGDGLRDYFDPRFSQRAR</sequence>
<accession>A0A6J7BAY2</accession>
<reference evidence="9" key="1">
    <citation type="submission" date="2020-05" db="EMBL/GenBank/DDBJ databases">
        <authorList>
            <person name="Chiriac C."/>
            <person name="Salcher M."/>
            <person name="Ghai R."/>
            <person name="Kavagutti S V."/>
        </authorList>
    </citation>
    <scope>NUCLEOTIDE SEQUENCE</scope>
</reference>
<evidence type="ECO:0000256" key="7">
    <source>
        <dbReference type="SAM" id="Phobius"/>
    </source>
</evidence>
<dbReference type="Gene3D" id="1.10.3720.10">
    <property type="entry name" value="MetI-like"/>
    <property type="match status" value="1"/>
</dbReference>
<evidence type="ECO:0000313" key="9">
    <source>
        <dbReference type="EMBL" id="CAB4842482.1"/>
    </source>
</evidence>
<proteinExistence type="predicted"/>
<organism evidence="9">
    <name type="scientific">freshwater metagenome</name>
    <dbReference type="NCBI Taxonomy" id="449393"/>
    <lineage>
        <taxon>unclassified sequences</taxon>
        <taxon>metagenomes</taxon>
        <taxon>ecological metagenomes</taxon>
    </lineage>
</organism>
<dbReference type="EMBL" id="CAFAZX010000029">
    <property type="protein sequence ID" value="CAB4842482.1"/>
    <property type="molecule type" value="Genomic_DNA"/>
</dbReference>
<dbReference type="InterPro" id="IPR000515">
    <property type="entry name" value="MetI-like"/>
</dbReference>
<evidence type="ECO:0000256" key="5">
    <source>
        <dbReference type="ARBA" id="ARBA00022989"/>
    </source>
</evidence>
<keyword evidence="2" id="KW-0813">Transport</keyword>
<dbReference type="PANTHER" id="PTHR43386">
    <property type="entry name" value="OLIGOPEPTIDE TRANSPORT SYSTEM PERMEASE PROTEIN APPC"/>
    <property type="match status" value="1"/>
</dbReference>
<feature type="transmembrane region" description="Helical" evidence="7">
    <location>
        <begin position="88"/>
        <end position="110"/>
    </location>
</feature>
<dbReference type="PROSITE" id="PS50928">
    <property type="entry name" value="ABC_TM1"/>
    <property type="match status" value="1"/>
</dbReference>
<dbReference type="GO" id="GO:0055085">
    <property type="term" value="P:transmembrane transport"/>
    <property type="evidence" value="ECO:0007669"/>
    <property type="project" value="InterPro"/>
</dbReference>
<evidence type="ECO:0000256" key="6">
    <source>
        <dbReference type="ARBA" id="ARBA00023136"/>
    </source>
</evidence>
<evidence type="ECO:0000256" key="3">
    <source>
        <dbReference type="ARBA" id="ARBA00022475"/>
    </source>
</evidence>
<feature type="transmembrane region" description="Helical" evidence="7">
    <location>
        <begin position="196"/>
        <end position="217"/>
    </location>
</feature>
<dbReference type="InterPro" id="IPR050366">
    <property type="entry name" value="BP-dependent_transpt_permease"/>
</dbReference>
<dbReference type="Pfam" id="PF00528">
    <property type="entry name" value="BPD_transp_1"/>
    <property type="match status" value="1"/>
</dbReference>
<evidence type="ECO:0000256" key="4">
    <source>
        <dbReference type="ARBA" id="ARBA00022692"/>
    </source>
</evidence>